<name>A0A0D6L6L2_9BILA</name>
<protein>
    <submittedName>
        <fullName evidence="1">Uncharacterized protein</fullName>
    </submittedName>
</protein>
<dbReference type="EMBL" id="KE125791">
    <property type="protein sequence ID" value="EPB67064.1"/>
    <property type="molecule type" value="Genomic_DNA"/>
</dbReference>
<organism evidence="1 2">
    <name type="scientific">Ancylostoma ceylanicum</name>
    <dbReference type="NCBI Taxonomy" id="53326"/>
    <lineage>
        <taxon>Eukaryota</taxon>
        <taxon>Metazoa</taxon>
        <taxon>Ecdysozoa</taxon>
        <taxon>Nematoda</taxon>
        <taxon>Chromadorea</taxon>
        <taxon>Rhabditida</taxon>
        <taxon>Rhabditina</taxon>
        <taxon>Rhabditomorpha</taxon>
        <taxon>Strongyloidea</taxon>
        <taxon>Ancylostomatidae</taxon>
        <taxon>Ancylostomatinae</taxon>
        <taxon>Ancylostoma</taxon>
    </lineage>
</organism>
<proteinExistence type="predicted"/>
<accession>A0A0D6L6L2</accession>
<dbReference type="AlphaFoldDB" id="A0A0D6L6L2"/>
<evidence type="ECO:0000313" key="2">
    <source>
        <dbReference type="Proteomes" id="UP000054495"/>
    </source>
</evidence>
<keyword evidence="2" id="KW-1185">Reference proteome</keyword>
<evidence type="ECO:0000313" key="1">
    <source>
        <dbReference type="EMBL" id="EPB67064.1"/>
    </source>
</evidence>
<dbReference type="Proteomes" id="UP000054495">
    <property type="component" value="Unassembled WGS sequence"/>
</dbReference>
<sequence>MTTRQRLGGGEFKDEEEPFLLQRKFVEKRLVAEVIKGSRVM</sequence>
<gene>
    <name evidence="1" type="ORF">ANCCEY_13844</name>
</gene>
<reference evidence="1 2" key="1">
    <citation type="submission" date="2013-05" db="EMBL/GenBank/DDBJ databases">
        <title>Draft genome of the parasitic nematode Anyclostoma ceylanicum.</title>
        <authorList>
            <person name="Mitreva M."/>
        </authorList>
    </citation>
    <scope>NUCLEOTIDE SEQUENCE [LARGE SCALE GENOMIC DNA]</scope>
</reference>